<comment type="catalytic activity">
    <reaction evidence="1">
        <text>Endonucleolytic cleavage of RNA, removing extra 3' nucleotides from tRNA precursor, generating 3' termini of tRNAs. A 3'-hydroxy group is left at the tRNA terminus and a 5'-phosphoryl group is left at the trailer molecule.</text>
        <dbReference type="EC" id="3.1.26.11"/>
    </reaction>
</comment>
<dbReference type="EMBL" id="AGNL01000987">
    <property type="protein sequence ID" value="EJK77358.1"/>
    <property type="molecule type" value="Genomic_DNA"/>
</dbReference>
<dbReference type="InterPro" id="IPR036866">
    <property type="entry name" value="RibonucZ/Hydroxyglut_hydro"/>
</dbReference>
<evidence type="ECO:0000256" key="5">
    <source>
        <dbReference type="ARBA" id="ARBA00022694"/>
    </source>
</evidence>
<keyword evidence="8" id="KW-0255">Endonuclease</keyword>
<keyword evidence="10" id="KW-0862">Zinc</keyword>
<dbReference type="InterPro" id="IPR047151">
    <property type="entry name" value="RNZ2-like"/>
</dbReference>
<dbReference type="Gene3D" id="3.60.15.10">
    <property type="entry name" value="Ribonuclease Z/Hydroxyacylglutathione hydrolase-like"/>
    <property type="match status" value="1"/>
</dbReference>
<evidence type="ECO:0000313" key="12">
    <source>
        <dbReference type="Proteomes" id="UP000266841"/>
    </source>
</evidence>
<dbReference type="Proteomes" id="UP000266841">
    <property type="component" value="Unassembled WGS sequence"/>
</dbReference>
<evidence type="ECO:0000256" key="10">
    <source>
        <dbReference type="ARBA" id="ARBA00022833"/>
    </source>
</evidence>
<keyword evidence="12" id="KW-1185">Reference proteome</keyword>
<comment type="caution">
    <text evidence="11">The sequence shown here is derived from an EMBL/GenBank/DDBJ whole genome shotgun (WGS) entry which is preliminary data.</text>
</comment>
<evidence type="ECO:0000256" key="2">
    <source>
        <dbReference type="ARBA" id="ARBA00001947"/>
    </source>
</evidence>
<dbReference type="PANTHER" id="PTHR12553:SF49">
    <property type="entry name" value="ZINC PHOSPHODIESTERASE ELAC PROTEIN 2"/>
    <property type="match status" value="1"/>
</dbReference>
<sequence length="783" mass="86024">MQASIETLSDGSEYVGCALFLTVRKLGTRAPADDDNESGHLDFDTSAGSDEDGKIVARYSLTGLPSLTGRISADQSFKLLQNGAFRAVLLPALKSLGGLPSLFLNLLSSGYRLATAEDDGSWTEDSKPGPQIYDAISVIGPPGTGEKLDGILEIMFGNRRSRPAIRLCNVPDRRGWFEVYSDSYVLIWGRLVRGEAVSVVYLVSLPSAGDTDQQKSCTFAILPEKLASLDAIWDTFRELPHTVVANKNEESHLIDFVIHLNPNIISGTQHLNQGTKRQKTGRTKVASHQVAVPSWIEESRLVRAHLATVSNGRPGESSTRPRILQRARRQALRLNKTLPFAFPFNEQSESSQSASWDDNGKTTALAYQLFPGTSVKFKRCNDTVTGASPFSFVARNNCLKDVDSNEDMGLENPAVEALRCAFLDRPSVCENDENEIELDSDGDVENEDEAKEDIVIPCPRLIVLGTGCAKPSPSRGSSGYGILLPSGDQERPSSLVLSCIIECGEGTLTGLSRHLPPICCRSPGHSTSLDAHLSHVCFLWISHSHLDHYGDVCELVERIAHAKRRSGQRSDGDGRLVVIAPSKVLKMIDLMRQGTNHGGPMKRSYLGVTHREFQSSPFARDIRSSVCNFELRYPGQSTHYRPFTTLCNVEVEHCRDAHAVILEMEVPSSRPNCSLERLTVCFSGDTRPSDNLVGHCRRCTGRISLLIHEATFLHDGHGKSEAKKKNHSTTIEALDIARRIDAGACLLTHFSQRYQHVNYADVSRDTSYAFPWGFGRGWPGAAP</sequence>
<dbReference type="GO" id="GO:0042781">
    <property type="term" value="F:3'-tRNA processing endoribonuclease activity"/>
    <property type="evidence" value="ECO:0007669"/>
    <property type="project" value="UniProtKB-EC"/>
</dbReference>
<dbReference type="eggNOG" id="KOG2121">
    <property type="taxonomic scope" value="Eukaryota"/>
</dbReference>
<keyword evidence="5" id="KW-0819">tRNA processing</keyword>
<protein>
    <recommendedName>
        <fullName evidence="4">ribonuclease Z</fullName>
        <ecNumber evidence="4">3.1.26.11</ecNumber>
    </recommendedName>
</protein>
<reference evidence="11 12" key="1">
    <citation type="journal article" date="2012" name="Genome Biol.">
        <title>Genome and low-iron response of an oceanic diatom adapted to chronic iron limitation.</title>
        <authorList>
            <person name="Lommer M."/>
            <person name="Specht M."/>
            <person name="Roy A.S."/>
            <person name="Kraemer L."/>
            <person name="Andreson R."/>
            <person name="Gutowska M.A."/>
            <person name="Wolf J."/>
            <person name="Bergner S.V."/>
            <person name="Schilhabel M.B."/>
            <person name="Klostermeier U.C."/>
            <person name="Beiko R.G."/>
            <person name="Rosenstiel P."/>
            <person name="Hippler M."/>
            <person name="Laroche J."/>
        </authorList>
    </citation>
    <scope>NUCLEOTIDE SEQUENCE [LARGE SCALE GENOMIC DNA]</scope>
    <source>
        <strain evidence="11 12">CCMP1005</strain>
    </source>
</reference>
<keyword evidence="9" id="KW-0378">Hydrolase</keyword>
<dbReference type="OrthoDB" id="49577at2759"/>
<dbReference type="GO" id="GO:0005739">
    <property type="term" value="C:mitochondrion"/>
    <property type="evidence" value="ECO:0007669"/>
    <property type="project" value="TreeGrafter"/>
</dbReference>
<dbReference type="PANTHER" id="PTHR12553">
    <property type="entry name" value="ZINC PHOSPHODIESTERASE ELAC PROTEIN 2"/>
    <property type="match status" value="1"/>
</dbReference>
<dbReference type="EC" id="3.1.26.11" evidence="4"/>
<evidence type="ECO:0000256" key="7">
    <source>
        <dbReference type="ARBA" id="ARBA00022723"/>
    </source>
</evidence>
<proteinExistence type="inferred from homology"/>
<dbReference type="SUPFAM" id="SSF56281">
    <property type="entry name" value="Metallo-hydrolase/oxidoreductase"/>
    <property type="match status" value="1"/>
</dbReference>
<accession>K0TF31</accession>
<evidence type="ECO:0000256" key="1">
    <source>
        <dbReference type="ARBA" id="ARBA00000402"/>
    </source>
</evidence>
<evidence type="ECO:0000256" key="6">
    <source>
        <dbReference type="ARBA" id="ARBA00022722"/>
    </source>
</evidence>
<evidence type="ECO:0000256" key="8">
    <source>
        <dbReference type="ARBA" id="ARBA00022759"/>
    </source>
</evidence>
<comment type="similarity">
    <text evidence="3">Belongs to the RNase Z family.</text>
</comment>
<organism evidence="11 12">
    <name type="scientific">Thalassiosira oceanica</name>
    <name type="common">Marine diatom</name>
    <dbReference type="NCBI Taxonomy" id="159749"/>
    <lineage>
        <taxon>Eukaryota</taxon>
        <taxon>Sar</taxon>
        <taxon>Stramenopiles</taxon>
        <taxon>Ochrophyta</taxon>
        <taxon>Bacillariophyta</taxon>
        <taxon>Coscinodiscophyceae</taxon>
        <taxon>Thalassiosirophycidae</taxon>
        <taxon>Thalassiosirales</taxon>
        <taxon>Thalassiosiraceae</taxon>
        <taxon>Thalassiosira</taxon>
    </lineage>
</organism>
<evidence type="ECO:0000256" key="4">
    <source>
        <dbReference type="ARBA" id="ARBA00012477"/>
    </source>
</evidence>
<dbReference type="OMA" id="WISHAHW"/>
<dbReference type="GO" id="GO:1990180">
    <property type="term" value="P:mitochondrial tRNA 3'-end processing"/>
    <property type="evidence" value="ECO:0007669"/>
    <property type="project" value="TreeGrafter"/>
</dbReference>
<dbReference type="GO" id="GO:0046872">
    <property type="term" value="F:metal ion binding"/>
    <property type="evidence" value="ECO:0007669"/>
    <property type="project" value="UniProtKB-KW"/>
</dbReference>
<evidence type="ECO:0000256" key="3">
    <source>
        <dbReference type="ARBA" id="ARBA00007823"/>
    </source>
</evidence>
<comment type="cofactor">
    <cofactor evidence="2">
        <name>Zn(2+)</name>
        <dbReference type="ChEBI" id="CHEBI:29105"/>
    </cofactor>
</comment>
<keyword evidence="6" id="KW-0540">Nuclease</keyword>
<name>K0TF31_THAOC</name>
<gene>
    <name evidence="11" type="ORF">THAOC_00815</name>
</gene>
<dbReference type="AlphaFoldDB" id="K0TF31"/>
<evidence type="ECO:0000256" key="9">
    <source>
        <dbReference type="ARBA" id="ARBA00022801"/>
    </source>
</evidence>
<evidence type="ECO:0000313" key="11">
    <source>
        <dbReference type="EMBL" id="EJK77358.1"/>
    </source>
</evidence>
<keyword evidence="7" id="KW-0479">Metal-binding</keyword>